<keyword evidence="5 9" id="KW-0479">Metal-binding</keyword>
<dbReference type="Gene3D" id="3.80.30.20">
    <property type="entry name" value="tm_1862 like domain"/>
    <property type="match status" value="1"/>
</dbReference>
<comment type="subunit">
    <text evidence="9">Monomer.</text>
</comment>
<comment type="cofactor">
    <cofactor evidence="9">
        <name>[4Fe-4S] cluster</name>
        <dbReference type="ChEBI" id="CHEBI:49883"/>
    </cofactor>
    <text evidence="9">Binds 2 [4Fe-4S] clusters. One cluster is coordinated with 3 cysteines and an exchangeable S-adenosyl-L-methionine.</text>
</comment>
<feature type="binding site" evidence="9">
    <location>
        <position position="169"/>
    </location>
    <ligand>
        <name>[4Fe-4S] cluster</name>
        <dbReference type="ChEBI" id="CHEBI:49883"/>
        <label>2</label>
        <note>4Fe-4S-S-AdoMet</note>
    </ligand>
</feature>
<dbReference type="Pfam" id="PF01938">
    <property type="entry name" value="TRAM"/>
    <property type="match status" value="1"/>
</dbReference>
<evidence type="ECO:0000313" key="14">
    <source>
        <dbReference type="Proteomes" id="UP001055658"/>
    </source>
</evidence>
<feature type="binding site" evidence="9">
    <location>
        <position position="87"/>
    </location>
    <ligand>
        <name>[4Fe-4S] cluster</name>
        <dbReference type="ChEBI" id="CHEBI:49883"/>
        <label>1</label>
    </ligand>
</feature>
<dbReference type="GO" id="GO:0035597">
    <property type="term" value="F:tRNA-2-methylthio-N(6)-dimethylallyladenosine(37) synthase activity"/>
    <property type="evidence" value="ECO:0007669"/>
    <property type="project" value="UniProtKB-EC"/>
</dbReference>
<feature type="domain" description="TRAM" evidence="10">
    <location>
        <begin position="383"/>
        <end position="447"/>
    </location>
</feature>
<dbReference type="HAMAP" id="MF_01864">
    <property type="entry name" value="tRNA_metthiotr_MiaB"/>
    <property type="match status" value="1"/>
</dbReference>
<evidence type="ECO:0000259" key="12">
    <source>
        <dbReference type="PROSITE" id="PS51918"/>
    </source>
</evidence>
<keyword evidence="7 9" id="KW-0411">Iron-sulfur</keyword>
<dbReference type="Pfam" id="PF04055">
    <property type="entry name" value="Radical_SAM"/>
    <property type="match status" value="1"/>
</dbReference>
<evidence type="ECO:0000256" key="7">
    <source>
        <dbReference type="ARBA" id="ARBA00023014"/>
    </source>
</evidence>
<dbReference type="CDD" id="cd01335">
    <property type="entry name" value="Radical_SAM"/>
    <property type="match status" value="1"/>
</dbReference>
<dbReference type="PROSITE" id="PS51449">
    <property type="entry name" value="MTTASE_N"/>
    <property type="match status" value="1"/>
</dbReference>
<evidence type="ECO:0000256" key="6">
    <source>
        <dbReference type="ARBA" id="ARBA00023004"/>
    </source>
</evidence>
<name>A0ABY4V8P1_9GAMM</name>
<organism evidence="13 14">
    <name type="scientific">Microbulbifer variabilis</name>
    <dbReference type="NCBI Taxonomy" id="266805"/>
    <lineage>
        <taxon>Bacteria</taxon>
        <taxon>Pseudomonadati</taxon>
        <taxon>Pseudomonadota</taxon>
        <taxon>Gammaproteobacteria</taxon>
        <taxon>Cellvibrionales</taxon>
        <taxon>Microbulbiferaceae</taxon>
        <taxon>Microbulbifer</taxon>
    </lineage>
</organism>
<dbReference type="NCBIfam" id="TIGR00089">
    <property type="entry name" value="MiaB/RimO family radical SAM methylthiotransferase"/>
    <property type="match status" value="1"/>
</dbReference>
<keyword evidence="14" id="KW-1185">Reference proteome</keyword>
<keyword evidence="6 9" id="KW-0408">Iron</keyword>
<dbReference type="EMBL" id="CP092418">
    <property type="protein sequence ID" value="USD20659.1"/>
    <property type="molecule type" value="Genomic_DNA"/>
</dbReference>
<dbReference type="InterPro" id="IPR006463">
    <property type="entry name" value="MiaB_methiolase"/>
</dbReference>
<feature type="binding site" evidence="9">
    <location>
        <position position="166"/>
    </location>
    <ligand>
        <name>[4Fe-4S] cluster</name>
        <dbReference type="ChEBI" id="CHEBI:49883"/>
        <label>2</label>
        <note>4Fe-4S-S-AdoMet</note>
    </ligand>
</feature>
<gene>
    <name evidence="9 13" type="primary">miaB</name>
    <name evidence="13" type="ORF">MJO52_16505</name>
</gene>
<dbReference type="InterPro" id="IPR007197">
    <property type="entry name" value="rSAM"/>
</dbReference>
<dbReference type="PANTHER" id="PTHR43020">
    <property type="entry name" value="CDK5 REGULATORY SUBUNIT-ASSOCIATED PROTEIN 1"/>
    <property type="match status" value="1"/>
</dbReference>
<dbReference type="RefSeq" id="WP_252083067.1">
    <property type="nucleotide sequence ID" value="NZ_CP092418.1"/>
</dbReference>
<keyword evidence="9" id="KW-0963">Cytoplasm</keyword>
<dbReference type="InterPro" id="IPR013848">
    <property type="entry name" value="Methylthiotransferase_N"/>
</dbReference>
<evidence type="ECO:0000259" key="11">
    <source>
        <dbReference type="PROSITE" id="PS51449"/>
    </source>
</evidence>
<comment type="subcellular location">
    <subcellularLocation>
        <location evidence="9">Cytoplasm</location>
    </subcellularLocation>
</comment>
<evidence type="ECO:0000256" key="2">
    <source>
        <dbReference type="ARBA" id="ARBA00022485"/>
    </source>
</evidence>
<dbReference type="SFLD" id="SFLDS00029">
    <property type="entry name" value="Radical_SAM"/>
    <property type="match status" value="1"/>
</dbReference>
<dbReference type="PROSITE" id="PS01278">
    <property type="entry name" value="MTTASE_RADICAL"/>
    <property type="match status" value="1"/>
</dbReference>
<feature type="domain" description="MTTase N-terminal" evidence="11">
    <location>
        <begin position="7"/>
        <end position="124"/>
    </location>
</feature>
<dbReference type="InterPro" id="IPR058240">
    <property type="entry name" value="rSAM_sf"/>
</dbReference>
<proteinExistence type="inferred from homology"/>
<dbReference type="InterPro" id="IPR020612">
    <property type="entry name" value="Methylthiotransferase_CS"/>
</dbReference>
<sequence length="455" mass="50843">MSDTPAKKLYIKTHGCQMNEYDSARMRDLLGESHAMVPTDDPEEADVLLVNTCSIREKAQEKLFHQLGRWRRLKEKNPELVIGVGGCVASQEGEAIAKRAPYVDLIFGPQTLHRLPEMMETKEQKNGVVVVDISFPEIEKFDRLPQPEADGATAFVSIMEGCSKYCTFCVVPYTRGEEVSRPVADVLEEVAHLAEQGVREVNLLGQNVNAYRAAGVDGQEVDFAELITYVAAIDGIDRIRYTTSHPVEFSDALIDVYAQVPELVSHLHLPVQSGSDRILMAMKRGHTTLEYKSKIRRLKKIRPDICLSSDFIVGFPGETDRDFEATMNLIQEVGFDISFSFIYSPRPGTPAADLPDDTPEDVKKERLQLLQNRINQQAQAIARHMVGNTERVLVTGVSKKDPGQLQGRTENNRVVNFRADDLALIGKFADVLIEEALPNSLRGTLLTSELEEDLF</sequence>
<comment type="function">
    <text evidence="1 9">Catalyzes the methylthiolation of N6-(dimethylallyl)adenosine (i(6)A), leading to the formation of 2-methylthio-N6-(dimethylallyl)adenosine (ms(2)i(6)A) at position 37 in tRNAs that read codons beginning with uridine.</text>
</comment>
<dbReference type="SFLD" id="SFLDG01082">
    <property type="entry name" value="B12-binding_domain_containing"/>
    <property type="match status" value="1"/>
</dbReference>
<accession>A0ABY4V8P1</accession>
<keyword evidence="9" id="KW-0819">tRNA processing</keyword>
<comment type="catalytic activity">
    <reaction evidence="9">
        <text>N(6)-dimethylallyladenosine(37) in tRNA + (sulfur carrier)-SH + AH2 + 2 S-adenosyl-L-methionine = 2-methylsulfanyl-N(6)-dimethylallyladenosine(37) in tRNA + (sulfur carrier)-H + 5'-deoxyadenosine + L-methionine + A + S-adenosyl-L-homocysteine + 2 H(+)</text>
        <dbReference type="Rhea" id="RHEA:37067"/>
        <dbReference type="Rhea" id="RHEA-COMP:10375"/>
        <dbReference type="Rhea" id="RHEA-COMP:10376"/>
        <dbReference type="Rhea" id="RHEA-COMP:14737"/>
        <dbReference type="Rhea" id="RHEA-COMP:14739"/>
        <dbReference type="ChEBI" id="CHEBI:13193"/>
        <dbReference type="ChEBI" id="CHEBI:15378"/>
        <dbReference type="ChEBI" id="CHEBI:17319"/>
        <dbReference type="ChEBI" id="CHEBI:17499"/>
        <dbReference type="ChEBI" id="CHEBI:29917"/>
        <dbReference type="ChEBI" id="CHEBI:57844"/>
        <dbReference type="ChEBI" id="CHEBI:57856"/>
        <dbReference type="ChEBI" id="CHEBI:59789"/>
        <dbReference type="ChEBI" id="CHEBI:64428"/>
        <dbReference type="ChEBI" id="CHEBI:74415"/>
        <dbReference type="ChEBI" id="CHEBI:74417"/>
        <dbReference type="EC" id="2.8.4.3"/>
    </reaction>
</comment>
<evidence type="ECO:0000256" key="4">
    <source>
        <dbReference type="ARBA" id="ARBA00022691"/>
    </source>
</evidence>
<dbReference type="EC" id="2.8.4.3" evidence="8 9"/>
<feature type="binding site" evidence="9">
    <location>
        <position position="53"/>
    </location>
    <ligand>
        <name>[4Fe-4S] cluster</name>
        <dbReference type="ChEBI" id="CHEBI:49883"/>
        <label>1</label>
    </ligand>
</feature>
<dbReference type="Pfam" id="PF00919">
    <property type="entry name" value="UPF0004"/>
    <property type="match status" value="1"/>
</dbReference>
<feature type="binding site" evidence="9">
    <location>
        <position position="162"/>
    </location>
    <ligand>
        <name>[4Fe-4S] cluster</name>
        <dbReference type="ChEBI" id="CHEBI:49883"/>
        <label>2</label>
        <note>4Fe-4S-S-AdoMet</note>
    </ligand>
</feature>
<dbReference type="PROSITE" id="PS51918">
    <property type="entry name" value="RADICAL_SAM"/>
    <property type="match status" value="1"/>
</dbReference>
<evidence type="ECO:0000259" key="10">
    <source>
        <dbReference type="PROSITE" id="PS50926"/>
    </source>
</evidence>
<dbReference type="Proteomes" id="UP001055658">
    <property type="component" value="Chromosome"/>
</dbReference>
<dbReference type="InterPro" id="IPR006638">
    <property type="entry name" value="Elp3/MiaA/NifB-like_rSAM"/>
</dbReference>
<evidence type="ECO:0000256" key="9">
    <source>
        <dbReference type="HAMAP-Rule" id="MF_01864"/>
    </source>
</evidence>
<dbReference type="PROSITE" id="PS50926">
    <property type="entry name" value="TRAM"/>
    <property type="match status" value="1"/>
</dbReference>
<feature type="domain" description="Radical SAM core" evidence="12">
    <location>
        <begin position="148"/>
        <end position="380"/>
    </location>
</feature>
<dbReference type="InterPro" id="IPR005839">
    <property type="entry name" value="Methylthiotransferase"/>
</dbReference>
<keyword evidence="4 9" id="KW-0949">S-adenosyl-L-methionine</keyword>
<dbReference type="SMART" id="SM00729">
    <property type="entry name" value="Elp3"/>
    <property type="match status" value="1"/>
</dbReference>
<dbReference type="PANTHER" id="PTHR43020:SF2">
    <property type="entry name" value="MITOCHONDRIAL TRNA METHYLTHIOTRANSFERASE CDK5RAP1"/>
    <property type="match status" value="1"/>
</dbReference>
<evidence type="ECO:0000256" key="5">
    <source>
        <dbReference type="ARBA" id="ARBA00022723"/>
    </source>
</evidence>
<dbReference type="InterPro" id="IPR038135">
    <property type="entry name" value="Methylthiotransferase_N_sf"/>
</dbReference>
<dbReference type="Gene3D" id="3.40.50.12160">
    <property type="entry name" value="Methylthiotransferase, N-terminal domain"/>
    <property type="match status" value="1"/>
</dbReference>
<dbReference type="InterPro" id="IPR002792">
    <property type="entry name" value="TRAM_dom"/>
</dbReference>
<dbReference type="NCBIfam" id="TIGR01574">
    <property type="entry name" value="miaB-methiolase"/>
    <property type="match status" value="1"/>
</dbReference>
<evidence type="ECO:0000256" key="3">
    <source>
        <dbReference type="ARBA" id="ARBA00022679"/>
    </source>
</evidence>
<keyword evidence="3 9" id="KW-0808">Transferase</keyword>
<evidence type="ECO:0000256" key="1">
    <source>
        <dbReference type="ARBA" id="ARBA00003234"/>
    </source>
</evidence>
<feature type="binding site" evidence="9">
    <location>
        <position position="16"/>
    </location>
    <ligand>
        <name>[4Fe-4S] cluster</name>
        <dbReference type="ChEBI" id="CHEBI:49883"/>
        <label>1</label>
    </ligand>
</feature>
<reference evidence="13" key="1">
    <citation type="submission" date="2022-02" db="EMBL/GenBank/DDBJ databases">
        <title>Coral-associated bacteria.</title>
        <authorList>
            <person name="Tang K."/>
            <person name="Wang X."/>
        </authorList>
    </citation>
    <scope>NUCLEOTIDE SEQUENCE</scope>
    <source>
        <strain evidence="13">SCSIO 43006</strain>
    </source>
</reference>
<comment type="similarity">
    <text evidence="9">Belongs to the methylthiotransferase family. MiaB subfamily.</text>
</comment>
<evidence type="ECO:0000313" key="13">
    <source>
        <dbReference type="EMBL" id="USD20659.1"/>
    </source>
</evidence>
<dbReference type="SFLD" id="SFLDF00273">
    <property type="entry name" value="(dimethylallyl)adenosine_tRNA"/>
    <property type="match status" value="1"/>
</dbReference>
<dbReference type="SUPFAM" id="SSF102114">
    <property type="entry name" value="Radical SAM enzymes"/>
    <property type="match status" value="1"/>
</dbReference>
<protein>
    <recommendedName>
        <fullName evidence="8 9">tRNA-2-methylthio-N(6)-dimethylallyladenosine synthase</fullName>
        <ecNumber evidence="8 9">2.8.4.3</ecNumber>
    </recommendedName>
    <alternativeName>
        <fullName evidence="9">(Dimethylallyl)adenosine tRNA methylthiotransferase MiaB</fullName>
    </alternativeName>
    <alternativeName>
        <fullName evidence="9">tRNA-i(6)A37 methylthiotransferase</fullName>
    </alternativeName>
</protein>
<evidence type="ECO:0000256" key="8">
    <source>
        <dbReference type="ARBA" id="ARBA00033765"/>
    </source>
</evidence>
<keyword evidence="2 9" id="KW-0004">4Fe-4S</keyword>
<dbReference type="SFLD" id="SFLDG01061">
    <property type="entry name" value="methylthiotransferase"/>
    <property type="match status" value="1"/>
</dbReference>
<dbReference type="InterPro" id="IPR023404">
    <property type="entry name" value="rSAM_horseshoe"/>
</dbReference>